<gene>
    <name evidence="1" type="ORF">PVK06_009069</name>
</gene>
<evidence type="ECO:0000313" key="2">
    <source>
        <dbReference type="Proteomes" id="UP001358586"/>
    </source>
</evidence>
<evidence type="ECO:0000313" key="1">
    <source>
        <dbReference type="EMBL" id="KAK5840184.1"/>
    </source>
</evidence>
<keyword evidence="2" id="KW-1185">Reference proteome</keyword>
<organism evidence="1 2">
    <name type="scientific">Gossypium arboreum</name>
    <name type="common">Tree cotton</name>
    <name type="synonym">Gossypium nanking</name>
    <dbReference type="NCBI Taxonomy" id="29729"/>
    <lineage>
        <taxon>Eukaryota</taxon>
        <taxon>Viridiplantae</taxon>
        <taxon>Streptophyta</taxon>
        <taxon>Embryophyta</taxon>
        <taxon>Tracheophyta</taxon>
        <taxon>Spermatophyta</taxon>
        <taxon>Magnoliopsida</taxon>
        <taxon>eudicotyledons</taxon>
        <taxon>Gunneridae</taxon>
        <taxon>Pentapetalae</taxon>
        <taxon>rosids</taxon>
        <taxon>malvids</taxon>
        <taxon>Malvales</taxon>
        <taxon>Malvaceae</taxon>
        <taxon>Malvoideae</taxon>
        <taxon>Gossypium</taxon>
    </lineage>
</organism>
<protein>
    <submittedName>
        <fullName evidence="1">Uncharacterized protein</fullName>
    </submittedName>
</protein>
<reference evidence="1 2" key="1">
    <citation type="submission" date="2023-03" db="EMBL/GenBank/DDBJ databases">
        <title>WGS of Gossypium arboreum.</title>
        <authorList>
            <person name="Yu D."/>
        </authorList>
    </citation>
    <scope>NUCLEOTIDE SEQUENCE [LARGE SCALE GENOMIC DNA]</scope>
    <source>
        <tissue evidence="1">Leaf</tissue>
    </source>
</reference>
<comment type="caution">
    <text evidence="1">The sequence shown here is derived from an EMBL/GenBank/DDBJ whole genome shotgun (WGS) entry which is preliminary data.</text>
</comment>
<name>A0ABR0QMH0_GOSAR</name>
<proteinExistence type="predicted"/>
<dbReference type="Proteomes" id="UP001358586">
    <property type="component" value="Chromosome 3"/>
</dbReference>
<accession>A0ABR0QMH0</accession>
<sequence>MISDSRVLKIVWRLNVPPKVPRLFLWLVPPSSMKLSLDGAWKFGAKKAGVGGVLRDYGLVGGLFHGSILTSSPVESKQ</sequence>
<dbReference type="EMBL" id="JARKNE010000003">
    <property type="protein sequence ID" value="KAK5840184.1"/>
    <property type="molecule type" value="Genomic_DNA"/>
</dbReference>